<reference evidence="3" key="1">
    <citation type="journal article" date="2013" name="Nat. Biotechnol.">
        <title>Draft genome sequence of chickpea (Cicer arietinum) provides a resource for trait improvement.</title>
        <authorList>
            <person name="Varshney R.K."/>
            <person name="Song C."/>
            <person name="Saxena R.K."/>
            <person name="Azam S."/>
            <person name="Yu S."/>
            <person name="Sharpe A.G."/>
            <person name="Cannon S."/>
            <person name="Baek J."/>
            <person name="Rosen B.D."/>
            <person name="Tar'an B."/>
            <person name="Millan T."/>
            <person name="Zhang X."/>
            <person name="Ramsay L.D."/>
            <person name="Iwata A."/>
            <person name="Wang Y."/>
            <person name="Nelson W."/>
            <person name="Farmer A.D."/>
            <person name="Gaur P.M."/>
            <person name="Soderlund C."/>
            <person name="Penmetsa R.V."/>
            <person name="Xu C."/>
            <person name="Bharti A.K."/>
            <person name="He W."/>
            <person name="Winter P."/>
            <person name="Zhao S."/>
            <person name="Hane J.K."/>
            <person name="Carrasquilla-Garcia N."/>
            <person name="Condie J.A."/>
            <person name="Upadhyaya H.D."/>
            <person name="Luo M.C."/>
            <person name="Thudi M."/>
            <person name="Gowda C.L."/>
            <person name="Singh N.P."/>
            <person name="Lichtenzveig J."/>
            <person name="Gali K.K."/>
            <person name="Rubio J."/>
            <person name="Nadarajan N."/>
            <person name="Dolezel J."/>
            <person name="Bansal K.C."/>
            <person name="Xu X."/>
            <person name="Edwards D."/>
            <person name="Zhang G."/>
            <person name="Kahl G."/>
            <person name="Gil J."/>
            <person name="Singh K.B."/>
            <person name="Datta S.K."/>
            <person name="Jackson S.A."/>
            <person name="Wang J."/>
            <person name="Cook D.R."/>
        </authorList>
    </citation>
    <scope>NUCLEOTIDE SEQUENCE [LARGE SCALE GENOMIC DNA]</scope>
    <source>
        <strain evidence="3">cv. CDC Frontier</strain>
    </source>
</reference>
<dbReference type="STRING" id="3827.A0A3Q7XUE1"/>
<dbReference type="RefSeq" id="XP_027187551.1">
    <property type="nucleotide sequence ID" value="XM_027331750.1"/>
</dbReference>
<dbReference type="Proteomes" id="UP000087171">
    <property type="component" value="Chromosome Ca2"/>
</dbReference>
<dbReference type="GO" id="GO:0007165">
    <property type="term" value="P:signal transduction"/>
    <property type="evidence" value="ECO:0007669"/>
    <property type="project" value="InterPro"/>
</dbReference>
<dbReference type="AlphaFoldDB" id="A0A3Q7XUE1"/>
<dbReference type="PROSITE" id="PS50104">
    <property type="entry name" value="TIR"/>
    <property type="match status" value="1"/>
</dbReference>
<gene>
    <name evidence="4" type="primary">LOC105851138</name>
</gene>
<dbReference type="KEGG" id="cam:105851138"/>
<sequence>MSHMAGSSSYNIPQNTHEVFLSFRGEDTRYTFTSHLHASLTRFQIKAYIDYNLVRGDEISTALTRAIEESKLSVVVLSENYANSKWCLDELSKIIECRKNNGQVVVPVFYGIDPTNVRNQTGTYEIAFAKHEKQFRSNMSKVHRWRSALAEVANLAGWSCSVQSMESELVERIGRDVLEKLNHVYVGDIDEEINKYEQLSNLQAMNLMRGSGFNTQLWHELQATNQHIGQLRMKKNVILLRLPRGV</sequence>
<dbReference type="InterPro" id="IPR035897">
    <property type="entry name" value="Toll_tir_struct_dom_sf"/>
</dbReference>
<evidence type="ECO:0000313" key="4">
    <source>
        <dbReference type="RefSeq" id="XP_027187551.1"/>
    </source>
</evidence>
<feature type="domain" description="TIR" evidence="2">
    <location>
        <begin position="15"/>
        <end position="181"/>
    </location>
</feature>
<proteinExistence type="predicted"/>
<dbReference type="Pfam" id="PF01582">
    <property type="entry name" value="TIR"/>
    <property type="match status" value="1"/>
</dbReference>
<dbReference type="GeneID" id="105851138"/>
<name>A0A3Q7XUE1_CICAR</name>
<dbReference type="InterPro" id="IPR000157">
    <property type="entry name" value="TIR_dom"/>
</dbReference>
<organism evidence="3 4">
    <name type="scientific">Cicer arietinum</name>
    <name type="common">Chickpea</name>
    <name type="synonym">Garbanzo</name>
    <dbReference type="NCBI Taxonomy" id="3827"/>
    <lineage>
        <taxon>Eukaryota</taxon>
        <taxon>Viridiplantae</taxon>
        <taxon>Streptophyta</taxon>
        <taxon>Embryophyta</taxon>
        <taxon>Tracheophyta</taxon>
        <taxon>Spermatophyta</taxon>
        <taxon>Magnoliopsida</taxon>
        <taxon>eudicotyledons</taxon>
        <taxon>Gunneridae</taxon>
        <taxon>Pentapetalae</taxon>
        <taxon>rosids</taxon>
        <taxon>fabids</taxon>
        <taxon>Fabales</taxon>
        <taxon>Fabaceae</taxon>
        <taxon>Papilionoideae</taxon>
        <taxon>50 kb inversion clade</taxon>
        <taxon>NPAAA clade</taxon>
        <taxon>Hologalegina</taxon>
        <taxon>IRL clade</taxon>
        <taxon>Cicereae</taxon>
        <taxon>Cicer</taxon>
    </lineage>
</organism>
<accession>A0A3Q7XUE1</accession>
<dbReference type="PANTHER" id="PTHR32009:SF151">
    <property type="entry name" value="TIR DOMAIN-CONTAINING PROTEIN-RELATED"/>
    <property type="match status" value="1"/>
</dbReference>
<keyword evidence="1" id="KW-0520">NAD</keyword>
<dbReference type="Gene3D" id="3.40.50.10140">
    <property type="entry name" value="Toll/interleukin-1 receptor homology (TIR) domain"/>
    <property type="match status" value="1"/>
</dbReference>
<dbReference type="PANTHER" id="PTHR32009">
    <property type="entry name" value="TMV RESISTANCE PROTEIN N-LIKE"/>
    <property type="match status" value="1"/>
</dbReference>
<reference evidence="4" key="2">
    <citation type="submission" date="2025-08" db="UniProtKB">
        <authorList>
            <consortium name="RefSeq"/>
        </authorList>
    </citation>
    <scope>IDENTIFICATION</scope>
    <source>
        <tissue evidence="4">Etiolated seedlings</tissue>
    </source>
</reference>
<dbReference type="SUPFAM" id="SSF52200">
    <property type="entry name" value="Toll/Interleukin receptor TIR domain"/>
    <property type="match status" value="1"/>
</dbReference>
<dbReference type="FunFam" id="3.40.50.10140:FF:000007">
    <property type="entry name" value="Disease resistance protein (TIR-NBS-LRR class)"/>
    <property type="match status" value="1"/>
</dbReference>
<dbReference type="SMART" id="SM00255">
    <property type="entry name" value="TIR"/>
    <property type="match status" value="1"/>
</dbReference>
<protein>
    <submittedName>
        <fullName evidence="4">Toll/interleukin-1 receptor-like protein</fullName>
    </submittedName>
</protein>
<evidence type="ECO:0000259" key="2">
    <source>
        <dbReference type="PROSITE" id="PS50104"/>
    </source>
</evidence>
<keyword evidence="3" id="KW-1185">Reference proteome</keyword>
<dbReference type="OrthoDB" id="1905256at2759"/>
<evidence type="ECO:0000313" key="3">
    <source>
        <dbReference type="Proteomes" id="UP000087171"/>
    </source>
</evidence>
<evidence type="ECO:0000256" key="1">
    <source>
        <dbReference type="ARBA" id="ARBA00023027"/>
    </source>
</evidence>